<comment type="caution">
    <text evidence="2">The sequence shown here is derived from an EMBL/GenBank/DDBJ whole genome shotgun (WGS) entry which is preliminary data.</text>
</comment>
<proteinExistence type="predicted"/>
<organism evidence="2 3">
    <name type="scientific">Thalassobaculum litoreum DSM 18839</name>
    <dbReference type="NCBI Taxonomy" id="1123362"/>
    <lineage>
        <taxon>Bacteria</taxon>
        <taxon>Pseudomonadati</taxon>
        <taxon>Pseudomonadota</taxon>
        <taxon>Alphaproteobacteria</taxon>
        <taxon>Rhodospirillales</taxon>
        <taxon>Thalassobaculaceae</taxon>
        <taxon>Thalassobaculum</taxon>
    </lineage>
</organism>
<keyword evidence="3" id="KW-1185">Reference proteome</keyword>
<feature type="region of interest" description="Disordered" evidence="1">
    <location>
        <begin position="89"/>
        <end position="141"/>
    </location>
</feature>
<evidence type="ECO:0000313" key="2">
    <source>
        <dbReference type="EMBL" id="SDG27042.1"/>
    </source>
</evidence>
<sequence length="141" mass="14455">MKSGVDDNGAAARALSEIAAADGELQDAFDRVLEAAEQLMDTGESAGGAVGDAIAAATGSIFEASAMRDILGQRLSAIREAVTLLDTSTASALETKRDKAREIEEKREDGSASESGLLNGPQLPGAATSQAEVDALFDNLD</sequence>
<evidence type="ECO:0000313" key="3">
    <source>
        <dbReference type="Proteomes" id="UP000198615"/>
    </source>
</evidence>
<dbReference type="OrthoDB" id="7269965at2"/>
<feature type="compositionally biased region" description="Basic and acidic residues" evidence="1">
    <location>
        <begin position="94"/>
        <end position="110"/>
    </location>
</feature>
<protein>
    <submittedName>
        <fullName evidence="2">Chemotaxis protein CheZ</fullName>
    </submittedName>
</protein>
<dbReference type="AlphaFoldDB" id="A0A8G2BKN9"/>
<gene>
    <name evidence="2" type="ORF">SAMN05660686_03848</name>
</gene>
<accession>A0A8G2BKN9</accession>
<evidence type="ECO:0000256" key="1">
    <source>
        <dbReference type="SAM" id="MobiDB-lite"/>
    </source>
</evidence>
<reference evidence="2 3" key="1">
    <citation type="submission" date="2016-10" db="EMBL/GenBank/DDBJ databases">
        <authorList>
            <person name="Varghese N."/>
            <person name="Submissions S."/>
        </authorList>
    </citation>
    <scope>NUCLEOTIDE SEQUENCE [LARGE SCALE GENOMIC DNA]</scope>
    <source>
        <strain evidence="2 3">DSM 18839</strain>
    </source>
</reference>
<dbReference type="RefSeq" id="WP_051244904.1">
    <property type="nucleotide sequence ID" value="NZ_FNBW01000013.1"/>
</dbReference>
<dbReference type="EMBL" id="FNBW01000013">
    <property type="protein sequence ID" value="SDG27042.1"/>
    <property type="molecule type" value="Genomic_DNA"/>
</dbReference>
<dbReference type="SUPFAM" id="SSF75708">
    <property type="entry name" value="Chemotaxis phosphatase CheZ"/>
    <property type="match status" value="1"/>
</dbReference>
<name>A0A8G2BKN9_9PROT</name>
<dbReference type="Proteomes" id="UP000198615">
    <property type="component" value="Unassembled WGS sequence"/>
</dbReference>